<accession>A0A0P1BP36</accession>
<evidence type="ECO:0000313" key="2">
    <source>
        <dbReference type="Proteomes" id="UP000054845"/>
    </source>
</evidence>
<dbReference type="GO" id="GO:0070939">
    <property type="term" value="C:Dsl1/NZR complex"/>
    <property type="evidence" value="ECO:0007669"/>
    <property type="project" value="InterPro"/>
</dbReference>
<sequence length="214" mass="23872">MDQNEDEDEEDSPTPSLIPSLSLLETHLSHLVPVLQPSESIPIYRSIARNVSQHIVDRVIISGGSHRFDQAGALRFERDYTSGWMSVLNSLSTLAQDQVSSGQLTGLGRQPEAAWRHLRDTILLLNLSAANVDQTSSSTASSTLQHVERQRSQLLSTDARKKWTLARATRALFDEDPANDTRGWVALKQDLGIAETYDLNTAKEVLRRRVECPK</sequence>
<evidence type="ECO:0000313" key="1">
    <source>
        <dbReference type="EMBL" id="CEH18030.1"/>
    </source>
</evidence>
<dbReference type="PANTHER" id="PTHR13520:SF0">
    <property type="entry name" value="RAD50-INTERACTING PROTEIN 1"/>
    <property type="match status" value="1"/>
</dbReference>
<dbReference type="PANTHER" id="PTHR13520">
    <property type="entry name" value="RAD50-INTERACTING PROTEIN 1 RINT-1"/>
    <property type="match status" value="1"/>
</dbReference>
<dbReference type="GO" id="GO:0006888">
    <property type="term" value="P:endoplasmic reticulum to Golgi vesicle-mediated transport"/>
    <property type="evidence" value="ECO:0007669"/>
    <property type="project" value="InterPro"/>
</dbReference>
<dbReference type="InterPro" id="IPR042044">
    <property type="entry name" value="EXOC6PINT-1/Sec15/Tip20_C_dom2"/>
</dbReference>
<dbReference type="STRING" id="401625.A0A0P1BP36"/>
<organism evidence="1 2">
    <name type="scientific">Ceraceosorus bombacis</name>
    <dbReference type="NCBI Taxonomy" id="401625"/>
    <lineage>
        <taxon>Eukaryota</taxon>
        <taxon>Fungi</taxon>
        <taxon>Dikarya</taxon>
        <taxon>Basidiomycota</taxon>
        <taxon>Ustilaginomycotina</taxon>
        <taxon>Exobasidiomycetes</taxon>
        <taxon>Ceraceosorales</taxon>
        <taxon>Ceraceosoraceae</taxon>
        <taxon>Ceraceosorus</taxon>
    </lineage>
</organism>
<dbReference type="EMBL" id="CCYA01000269">
    <property type="protein sequence ID" value="CEH18030.1"/>
    <property type="molecule type" value="Genomic_DNA"/>
</dbReference>
<dbReference type="GO" id="GO:0006890">
    <property type="term" value="P:retrograde vesicle-mediated transport, Golgi to endoplasmic reticulum"/>
    <property type="evidence" value="ECO:0007669"/>
    <property type="project" value="InterPro"/>
</dbReference>
<dbReference type="AlphaFoldDB" id="A0A0P1BP36"/>
<dbReference type="Proteomes" id="UP000054845">
    <property type="component" value="Unassembled WGS sequence"/>
</dbReference>
<protein>
    <submittedName>
        <fullName evidence="1">RAD50-INTERACTING PROTEIN 1 (PROTEIN RINT-1)</fullName>
    </submittedName>
</protein>
<proteinExistence type="predicted"/>
<dbReference type="Pfam" id="PF04437">
    <property type="entry name" value="RINT1_TIP1"/>
    <property type="match status" value="1"/>
</dbReference>
<dbReference type="GO" id="GO:0060628">
    <property type="term" value="P:regulation of ER to Golgi vesicle-mediated transport"/>
    <property type="evidence" value="ECO:0007669"/>
    <property type="project" value="TreeGrafter"/>
</dbReference>
<reference evidence="1 2" key="1">
    <citation type="submission" date="2014-09" db="EMBL/GenBank/DDBJ databases">
        <authorList>
            <person name="Magalhaes I.L.F."/>
            <person name="Oliveira U."/>
            <person name="Santos F.R."/>
            <person name="Vidigal T.H.D.A."/>
            <person name="Brescovit A.D."/>
            <person name="Santos A.J."/>
        </authorList>
    </citation>
    <scope>NUCLEOTIDE SEQUENCE [LARGE SCALE GENOMIC DNA]</scope>
</reference>
<name>A0A0P1BP36_9BASI</name>
<keyword evidence="2" id="KW-1185">Reference proteome</keyword>
<dbReference type="InterPro" id="IPR007528">
    <property type="entry name" value="RINT1_Tip20"/>
</dbReference>
<dbReference type="Gene3D" id="1.20.58.670">
    <property type="entry name" value="Dsl1p vesicle tethering complex, Tip20p subunit, domain D"/>
    <property type="match status" value="1"/>
</dbReference>